<sequence>MGANWIRREMSLHPTDRIIGFLAQTWHSRRRGLACAWQQHPVPPGVGTAGGDSPDPAFRLLGSYWDWSCNWRAALFQGRECICPCAEEAAVNTLRAGFSRAGAWSRWQTMSTTNNIAQARKLVEQLRIEAGIERIKVSKASSELMNYCEQHARNDPLLVGVPASENPFKDKKPCIIL</sequence>
<protein>
    <recommendedName>
        <fullName evidence="9">Guanine nucleotide-binding protein subunit gamma</fullName>
    </recommendedName>
</protein>
<dbReference type="SUPFAM" id="SSF48670">
    <property type="entry name" value="Transducin (heterotrimeric G protein), gamma chain"/>
    <property type="match status" value="1"/>
</dbReference>
<keyword evidence="3 9" id="KW-1003">Cell membrane</keyword>
<name>A0A8C8E4M5_9STRI</name>
<dbReference type="Proteomes" id="UP000694552">
    <property type="component" value="Unplaced"/>
</dbReference>
<dbReference type="PANTHER" id="PTHR13809">
    <property type="entry name" value="GUANINE NUCLEOTIDE-BINDING PROTEIN GAMMA SUBUNIT"/>
    <property type="match status" value="1"/>
</dbReference>
<organism evidence="11 12">
    <name type="scientific">Otus sunia</name>
    <name type="common">Oriental scops-owl</name>
    <dbReference type="NCBI Taxonomy" id="257818"/>
    <lineage>
        <taxon>Eukaryota</taxon>
        <taxon>Metazoa</taxon>
        <taxon>Chordata</taxon>
        <taxon>Craniata</taxon>
        <taxon>Vertebrata</taxon>
        <taxon>Euteleostomi</taxon>
        <taxon>Archelosauria</taxon>
        <taxon>Archosauria</taxon>
        <taxon>Dinosauria</taxon>
        <taxon>Saurischia</taxon>
        <taxon>Theropoda</taxon>
        <taxon>Coelurosauria</taxon>
        <taxon>Aves</taxon>
        <taxon>Neognathae</taxon>
        <taxon>Neoaves</taxon>
        <taxon>Telluraves</taxon>
        <taxon>Strigiformes</taxon>
        <taxon>Strigidae</taxon>
        <taxon>Otus</taxon>
    </lineage>
</organism>
<comment type="similarity">
    <text evidence="2 9">Belongs to the G protein gamma family.</text>
</comment>
<evidence type="ECO:0000259" key="10">
    <source>
        <dbReference type="PROSITE" id="PS50058"/>
    </source>
</evidence>
<reference evidence="11" key="1">
    <citation type="submission" date="2025-08" db="UniProtKB">
        <authorList>
            <consortium name="Ensembl"/>
        </authorList>
    </citation>
    <scope>IDENTIFICATION</scope>
</reference>
<dbReference type="InterPro" id="IPR036284">
    <property type="entry name" value="GGL_sf"/>
</dbReference>
<dbReference type="Gene3D" id="4.10.260.10">
    <property type="entry name" value="Transducin (heterotrimeric G protein), gamma chain"/>
    <property type="match status" value="1"/>
</dbReference>
<dbReference type="SMART" id="SM00224">
    <property type="entry name" value="GGL"/>
    <property type="match status" value="1"/>
</dbReference>
<evidence type="ECO:0000256" key="4">
    <source>
        <dbReference type="ARBA" id="ARBA00022481"/>
    </source>
</evidence>
<evidence type="ECO:0000256" key="9">
    <source>
        <dbReference type="RuleBase" id="RU004973"/>
    </source>
</evidence>
<dbReference type="PRINTS" id="PR00321">
    <property type="entry name" value="GPROTEING"/>
</dbReference>
<keyword evidence="8" id="KW-0636">Prenylation</keyword>
<evidence type="ECO:0000256" key="2">
    <source>
        <dbReference type="ARBA" id="ARBA00007431"/>
    </source>
</evidence>
<dbReference type="GO" id="GO:0005834">
    <property type="term" value="C:heterotrimeric G-protein complex"/>
    <property type="evidence" value="ECO:0007669"/>
    <property type="project" value="InterPro"/>
</dbReference>
<keyword evidence="6 9" id="KW-0807">Transducer</keyword>
<evidence type="ECO:0000256" key="8">
    <source>
        <dbReference type="ARBA" id="ARBA00023289"/>
    </source>
</evidence>
<dbReference type="AlphaFoldDB" id="A0A8C8E4M5"/>
<dbReference type="GO" id="GO:0007186">
    <property type="term" value="P:G protein-coupled receptor signaling pathway"/>
    <property type="evidence" value="ECO:0007669"/>
    <property type="project" value="InterPro"/>
</dbReference>
<keyword evidence="12" id="KW-1185">Reference proteome</keyword>
<dbReference type="Pfam" id="PF00631">
    <property type="entry name" value="G-gamma"/>
    <property type="match status" value="1"/>
</dbReference>
<evidence type="ECO:0000256" key="3">
    <source>
        <dbReference type="ARBA" id="ARBA00022475"/>
    </source>
</evidence>
<dbReference type="SMART" id="SM01224">
    <property type="entry name" value="G_gamma"/>
    <property type="match status" value="1"/>
</dbReference>
<keyword evidence="5 9" id="KW-0472">Membrane</keyword>
<keyword evidence="7 9" id="KW-0449">Lipoprotein</keyword>
<evidence type="ECO:0000313" key="11">
    <source>
        <dbReference type="Ensembl" id="ENSOSUP00000000825.1"/>
    </source>
</evidence>
<dbReference type="GO" id="GO:0031681">
    <property type="term" value="F:G-protein beta-subunit binding"/>
    <property type="evidence" value="ECO:0007669"/>
    <property type="project" value="InterPro"/>
</dbReference>
<proteinExistence type="inferred from homology"/>
<evidence type="ECO:0000256" key="5">
    <source>
        <dbReference type="ARBA" id="ARBA00023136"/>
    </source>
</evidence>
<accession>A0A8C8E4M5</accession>
<reference evidence="11" key="2">
    <citation type="submission" date="2025-09" db="UniProtKB">
        <authorList>
            <consortium name="Ensembl"/>
        </authorList>
    </citation>
    <scope>IDENTIFICATION</scope>
</reference>
<evidence type="ECO:0000256" key="6">
    <source>
        <dbReference type="ARBA" id="ARBA00023224"/>
    </source>
</evidence>
<dbReference type="FunFam" id="4.10.260.10:FF:000001">
    <property type="entry name" value="Guanine nucleotide-binding protein subunit gamma"/>
    <property type="match status" value="1"/>
</dbReference>
<evidence type="ECO:0000256" key="7">
    <source>
        <dbReference type="ARBA" id="ARBA00023288"/>
    </source>
</evidence>
<keyword evidence="4" id="KW-0488">Methylation</keyword>
<dbReference type="InterPro" id="IPR001770">
    <property type="entry name" value="G-protein_gamma"/>
</dbReference>
<feature type="domain" description="G protein gamma" evidence="10">
    <location>
        <begin position="112"/>
        <end position="177"/>
    </location>
</feature>
<comment type="function">
    <text evidence="9">Guanine nucleotide-binding proteins (G proteins) are involved as a modulator or transducer in various transmembrane signaling systems. The beta and gamma chains are required for the GTPase activity, for replacement of GDP by GTP, and for G protein-effector interaction.</text>
</comment>
<comment type="subcellular location">
    <subcellularLocation>
        <location evidence="1 9">Cell membrane</location>
        <topology evidence="1 9">Lipid-anchor</topology>
        <orientation evidence="1 9">Cytoplasmic side</orientation>
    </subcellularLocation>
</comment>
<dbReference type="Ensembl" id="ENSOSUT00000000842.1">
    <property type="protein sequence ID" value="ENSOSUP00000000825.1"/>
    <property type="gene ID" value="ENSOSUG00000000632.1"/>
</dbReference>
<evidence type="ECO:0000313" key="12">
    <source>
        <dbReference type="Proteomes" id="UP000694552"/>
    </source>
</evidence>
<dbReference type="PROSITE" id="PS50058">
    <property type="entry name" value="G_PROTEIN_GAMMA"/>
    <property type="match status" value="1"/>
</dbReference>
<evidence type="ECO:0000256" key="1">
    <source>
        <dbReference type="ARBA" id="ARBA00004342"/>
    </source>
</evidence>
<dbReference type="InterPro" id="IPR015898">
    <property type="entry name" value="G-protein_gamma-like_dom"/>
</dbReference>
<dbReference type="CDD" id="cd00068">
    <property type="entry name" value="GGL"/>
    <property type="match status" value="1"/>
</dbReference>
<comment type="subunit">
    <text evidence="9">G proteins are composed of 3 units; alpha, beta and gamma.</text>
</comment>